<dbReference type="OrthoDB" id="412981at2759"/>
<gene>
    <name evidence="1" type="ORF">TBRA_LOCUS16235</name>
</gene>
<keyword evidence="2" id="KW-1185">Reference proteome</keyword>
<accession>A0A6H5J7U3</accession>
<dbReference type="Proteomes" id="UP000479190">
    <property type="component" value="Unassembled WGS sequence"/>
</dbReference>
<proteinExistence type="predicted"/>
<evidence type="ECO:0008006" key="3">
    <source>
        <dbReference type="Google" id="ProtNLM"/>
    </source>
</evidence>
<sequence>MRIFRVCWASLLRSAECTWRWKTTRSQKTRPVHAGVPRAATCPRPATPASLTTSPLSVQVELALYADDAAYYAASMSPLHAAKKLQRTLDALPDWLSKWRFGEPVPWRQAIVYLGVTIDRRLKMTKHVDGVVAKAKLARGKLHGVLSSRLPLRMKLGIYKTYVRSRLTYAAPAWYAYCSEANKRRLRSSRKTRVSEQSSGPYAT</sequence>
<organism evidence="1 2">
    <name type="scientific">Trichogramma brassicae</name>
    <dbReference type="NCBI Taxonomy" id="86971"/>
    <lineage>
        <taxon>Eukaryota</taxon>
        <taxon>Metazoa</taxon>
        <taxon>Ecdysozoa</taxon>
        <taxon>Arthropoda</taxon>
        <taxon>Hexapoda</taxon>
        <taxon>Insecta</taxon>
        <taxon>Pterygota</taxon>
        <taxon>Neoptera</taxon>
        <taxon>Endopterygota</taxon>
        <taxon>Hymenoptera</taxon>
        <taxon>Apocrita</taxon>
        <taxon>Proctotrupomorpha</taxon>
        <taxon>Chalcidoidea</taxon>
        <taxon>Trichogrammatidae</taxon>
        <taxon>Trichogramma</taxon>
    </lineage>
</organism>
<dbReference type="AlphaFoldDB" id="A0A6H5J7U3"/>
<protein>
    <recommendedName>
        <fullName evidence="3">Reverse transcriptase domain-containing protein</fullName>
    </recommendedName>
</protein>
<dbReference type="EMBL" id="CADCXV010001473">
    <property type="protein sequence ID" value="CAB0044647.1"/>
    <property type="molecule type" value="Genomic_DNA"/>
</dbReference>
<evidence type="ECO:0000313" key="2">
    <source>
        <dbReference type="Proteomes" id="UP000479190"/>
    </source>
</evidence>
<name>A0A6H5J7U3_9HYME</name>
<reference evidence="1 2" key="1">
    <citation type="submission" date="2020-02" db="EMBL/GenBank/DDBJ databases">
        <authorList>
            <person name="Ferguson B K."/>
        </authorList>
    </citation>
    <scope>NUCLEOTIDE SEQUENCE [LARGE SCALE GENOMIC DNA]</scope>
</reference>
<evidence type="ECO:0000313" key="1">
    <source>
        <dbReference type="EMBL" id="CAB0044647.1"/>
    </source>
</evidence>